<reference evidence="1 2" key="1">
    <citation type="journal article" date="2016" name="Nat. Commun.">
        <title>Thousands of microbial genomes shed light on interconnected biogeochemical processes in an aquifer system.</title>
        <authorList>
            <person name="Anantharaman K."/>
            <person name="Brown C.T."/>
            <person name="Hug L.A."/>
            <person name="Sharon I."/>
            <person name="Castelle C.J."/>
            <person name="Probst A.J."/>
            <person name="Thomas B.C."/>
            <person name="Singh A."/>
            <person name="Wilkins M.J."/>
            <person name="Karaoz U."/>
            <person name="Brodie E.L."/>
            <person name="Williams K.H."/>
            <person name="Hubbard S.S."/>
            <person name="Banfield J.F."/>
        </authorList>
    </citation>
    <scope>NUCLEOTIDE SEQUENCE [LARGE SCALE GENOMIC DNA]</scope>
</reference>
<accession>A0A1F4VCE8</accession>
<dbReference type="SUPFAM" id="SSF50630">
    <property type="entry name" value="Acid proteases"/>
    <property type="match status" value="1"/>
</dbReference>
<protein>
    <recommendedName>
        <fullName evidence="3">Aspartyl protease</fullName>
    </recommendedName>
</protein>
<dbReference type="Proteomes" id="UP000176504">
    <property type="component" value="Unassembled WGS sequence"/>
</dbReference>
<name>A0A1F4VCE8_UNCKA</name>
<dbReference type="Gene3D" id="2.40.70.10">
    <property type="entry name" value="Acid Proteases"/>
    <property type="match status" value="1"/>
</dbReference>
<gene>
    <name evidence="1" type="ORF">A3A78_04955</name>
</gene>
<dbReference type="EMBL" id="MEVI01000004">
    <property type="protein sequence ID" value="OGC54799.1"/>
    <property type="molecule type" value="Genomic_DNA"/>
</dbReference>
<sequence length="118" mass="12918">MGLTNLKLKISNPANIKRQEEVNFLVDSGAFYSFVDGNVLKKVGIKPETVKEFIMANGKTVKRRVGIARFHYKGLTGGAPVVFAKKGDENLLGATTLEALGLMLNPFKREIIPITLTV</sequence>
<dbReference type="AlphaFoldDB" id="A0A1F4VCE8"/>
<dbReference type="Pfam" id="PF13650">
    <property type="entry name" value="Asp_protease_2"/>
    <property type="match status" value="1"/>
</dbReference>
<evidence type="ECO:0008006" key="3">
    <source>
        <dbReference type="Google" id="ProtNLM"/>
    </source>
</evidence>
<organism evidence="1 2">
    <name type="scientific">candidate division WWE3 bacterium RIFCSPLOWO2_01_FULL_41_18</name>
    <dbReference type="NCBI Taxonomy" id="1802625"/>
    <lineage>
        <taxon>Bacteria</taxon>
        <taxon>Katanobacteria</taxon>
    </lineage>
</organism>
<comment type="caution">
    <text evidence="1">The sequence shown here is derived from an EMBL/GenBank/DDBJ whole genome shotgun (WGS) entry which is preliminary data.</text>
</comment>
<dbReference type="InterPro" id="IPR021109">
    <property type="entry name" value="Peptidase_aspartic_dom_sf"/>
</dbReference>
<evidence type="ECO:0000313" key="2">
    <source>
        <dbReference type="Proteomes" id="UP000176504"/>
    </source>
</evidence>
<proteinExistence type="predicted"/>
<evidence type="ECO:0000313" key="1">
    <source>
        <dbReference type="EMBL" id="OGC54799.1"/>
    </source>
</evidence>